<name>A0A8S4QVC2_9NEOP</name>
<dbReference type="AlphaFoldDB" id="A0A8S4QVC2"/>
<dbReference type="Proteomes" id="UP000838756">
    <property type="component" value="Unassembled WGS sequence"/>
</dbReference>
<accession>A0A8S4QVC2</accession>
<feature type="non-terminal residue" evidence="1">
    <location>
        <position position="1"/>
    </location>
</feature>
<reference evidence="1" key="1">
    <citation type="submission" date="2022-03" db="EMBL/GenBank/DDBJ databases">
        <authorList>
            <person name="Lindestad O."/>
        </authorList>
    </citation>
    <scope>NUCLEOTIDE SEQUENCE</scope>
</reference>
<evidence type="ECO:0000313" key="1">
    <source>
        <dbReference type="EMBL" id="CAH2226329.1"/>
    </source>
</evidence>
<gene>
    <name evidence="1" type="primary">jg12839</name>
    <name evidence="1" type="ORF">PAEG_LOCUS7049</name>
</gene>
<protein>
    <submittedName>
        <fullName evidence="1">Jg12839 protein</fullName>
    </submittedName>
</protein>
<organism evidence="1 2">
    <name type="scientific">Pararge aegeria aegeria</name>
    <dbReference type="NCBI Taxonomy" id="348720"/>
    <lineage>
        <taxon>Eukaryota</taxon>
        <taxon>Metazoa</taxon>
        <taxon>Ecdysozoa</taxon>
        <taxon>Arthropoda</taxon>
        <taxon>Hexapoda</taxon>
        <taxon>Insecta</taxon>
        <taxon>Pterygota</taxon>
        <taxon>Neoptera</taxon>
        <taxon>Endopterygota</taxon>
        <taxon>Lepidoptera</taxon>
        <taxon>Glossata</taxon>
        <taxon>Ditrysia</taxon>
        <taxon>Papilionoidea</taxon>
        <taxon>Nymphalidae</taxon>
        <taxon>Satyrinae</taxon>
        <taxon>Satyrini</taxon>
        <taxon>Parargina</taxon>
        <taxon>Pararge</taxon>
    </lineage>
</organism>
<comment type="caution">
    <text evidence="1">The sequence shown here is derived from an EMBL/GenBank/DDBJ whole genome shotgun (WGS) entry which is preliminary data.</text>
</comment>
<keyword evidence="2" id="KW-1185">Reference proteome</keyword>
<evidence type="ECO:0000313" key="2">
    <source>
        <dbReference type="Proteomes" id="UP000838756"/>
    </source>
</evidence>
<sequence>LKSAPGFSGVAPDQKTSPIFVDALHRAVDLVTPKSLIKDMNEVILRCSNYLSAFVRDRDKSLQTLLKMMKSNPRKELCKRENYEMNYGTGAAEIEAAPLLVPFAPIKDIADEAKSNLTRDMQSVTPPQLTLSMKALIQDVSRYLSQPFALRSGLGGKRYPVDLLAAVLTSMGRRPLFKYKAYGQTYADAGEV</sequence>
<dbReference type="OrthoDB" id="6925380at2759"/>
<dbReference type="EMBL" id="CAKXAJ010021120">
    <property type="protein sequence ID" value="CAH2226329.1"/>
    <property type="molecule type" value="Genomic_DNA"/>
</dbReference>
<proteinExistence type="predicted"/>